<dbReference type="EMBL" id="CP159534">
    <property type="protein sequence ID" value="XCJ68920.1"/>
    <property type="molecule type" value="Genomic_DNA"/>
</dbReference>
<feature type="signal peptide" evidence="2">
    <location>
        <begin position="1"/>
        <end position="25"/>
    </location>
</feature>
<evidence type="ECO:0000256" key="1">
    <source>
        <dbReference type="SAM" id="MobiDB-lite"/>
    </source>
</evidence>
<feature type="chain" id="PRO_5043289231" evidence="2">
    <location>
        <begin position="26"/>
        <end position="198"/>
    </location>
</feature>
<feature type="region of interest" description="Disordered" evidence="1">
    <location>
        <begin position="116"/>
        <end position="140"/>
    </location>
</feature>
<dbReference type="KEGG" id="stac:ABII15_02605"/>
<proteinExistence type="predicted"/>
<protein>
    <submittedName>
        <fullName evidence="3">Uncharacterized protein</fullName>
    </submittedName>
</protein>
<reference evidence="3" key="1">
    <citation type="submission" date="2024-06" db="EMBL/GenBank/DDBJ databases">
        <title>Streptomyces sp. strain HUAS MG91 genome sequences.</title>
        <authorList>
            <person name="Mo P."/>
        </authorList>
    </citation>
    <scope>NUCLEOTIDE SEQUENCE</scope>
    <source>
        <strain evidence="3">HUAS MG91</strain>
    </source>
</reference>
<name>A0AAU8IKN7_9ACTN</name>
<evidence type="ECO:0000256" key="2">
    <source>
        <dbReference type="SAM" id="SignalP"/>
    </source>
</evidence>
<keyword evidence="2" id="KW-0732">Signal</keyword>
<evidence type="ECO:0000313" key="4">
    <source>
        <dbReference type="EMBL" id="XCJ74621.1"/>
    </source>
</evidence>
<evidence type="ECO:0000313" key="3">
    <source>
        <dbReference type="EMBL" id="XCJ68920.1"/>
    </source>
</evidence>
<dbReference type="EMBL" id="CP159534">
    <property type="protein sequence ID" value="XCJ74621.1"/>
    <property type="molecule type" value="Genomic_DNA"/>
</dbReference>
<organism evidence="3">
    <name type="scientific">Streptomyces tabacisoli</name>
    <dbReference type="NCBI Taxonomy" id="3156398"/>
    <lineage>
        <taxon>Bacteria</taxon>
        <taxon>Bacillati</taxon>
        <taxon>Actinomycetota</taxon>
        <taxon>Actinomycetes</taxon>
        <taxon>Kitasatosporales</taxon>
        <taxon>Streptomycetaceae</taxon>
        <taxon>Streptomyces</taxon>
    </lineage>
</organism>
<dbReference type="KEGG" id="stac:ABII15_33660"/>
<sequence length="198" mass="20912">MQTSRMLRTSLASAVLGLGAVTAVAATAEAAPTTTAPAAAAQHGARAGHTETLPLSDGSSAYVTKLANGTYQAWVTHKGVRIAALDSAHKSQRVHGYTYELNQANGFVGVVHPGGWHSEQNVPQHQDKHHTNQTGKTRDVRLGDGAIAHVTKLPNGTYQAWITRHGVRIAALDAGHSTARTHGHHYTLNAHTGAVHVR</sequence>
<dbReference type="AlphaFoldDB" id="A0AAU8IKN7"/>
<feature type="compositionally biased region" description="Basic and acidic residues" evidence="1">
    <location>
        <begin position="125"/>
        <end position="140"/>
    </location>
</feature>
<dbReference type="RefSeq" id="WP_353940602.1">
    <property type="nucleotide sequence ID" value="NZ_CP159534.1"/>
</dbReference>
<gene>
    <name evidence="3" type="ORF">ABII15_02605</name>
    <name evidence="4" type="ORF">ABII15_33660</name>
</gene>
<accession>A0AAU8IKN7</accession>